<organism evidence="1 2">
    <name type="scientific">Acetobacter pasteurianus NBRC 3188</name>
    <dbReference type="NCBI Taxonomy" id="1226663"/>
    <lineage>
        <taxon>Bacteria</taxon>
        <taxon>Pseudomonadati</taxon>
        <taxon>Pseudomonadota</taxon>
        <taxon>Alphaproteobacteria</taxon>
        <taxon>Acetobacterales</taxon>
        <taxon>Acetobacteraceae</taxon>
        <taxon>Acetobacter</taxon>
    </lineage>
</organism>
<dbReference type="Proteomes" id="UP000287300">
    <property type="component" value="Unassembled WGS sequence"/>
</dbReference>
<sequence length="53" mass="5978">MLLCRQTMWGGQSFERLPDGDGDTVKGYFGIRFYPKIEDPEQAQSTELEAPAP</sequence>
<evidence type="ECO:0000313" key="1">
    <source>
        <dbReference type="EMBL" id="GCD54227.1"/>
    </source>
</evidence>
<comment type="caution">
    <text evidence="1">The sequence shown here is derived from an EMBL/GenBank/DDBJ whole genome shotgun (WGS) entry which is preliminary data.</text>
</comment>
<dbReference type="EMBL" id="BDES01000078">
    <property type="protein sequence ID" value="GCD54227.1"/>
    <property type="molecule type" value="Genomic_DNA"/>
</dbReference>
<proteinExistence type="predicted"/>
<name>A0A401WY03_ACEPA</name>
<dbReference type="AlphaFoldDB" id="A0A401WY03"/>
<reference evidence="1 2" key="1">
    <citation type="submission" date="2016-06" db="EMBL/GenBank/DDBJ databases">
        <title>Acetobacter pasteurianus NBRC 3188 whole genome sequencing project.</title>
        <authorList>
            <person name="Matsutani M."/>
            <person name="Shiwa Y."/>
            <person name="Okamoto-Kainuma A."/>
            <person name="Ishikawa M."/>
            <person name="Koizumi Y."/>
            <person name="Yoshikawa H."/>
            <person name="Yakushi T."/>
            <person name="Matsushita K."/>
        </authorList>
    </citation>
    <scope>NUCLEOTIDE SEQUENCE [LARGE SCALE GENOMIC DNA]</scope>
    <source>
        <strain evidence="1 2">NBRC 3188</strain>
    </source>
</reference>
<evidence type="ECO:0000313" key="2">
    <source>
        <dbReference type="Proteomes" id="UP000287300"/>
    </source>
</evidence>
<accession>A0A401WY03</accession>
<protein>
    <submittedName>
        <fullName evidence="1">Uncharacterized protein</fullName>
    </submittedName>
</protein>
<gene>
    <name evidence="1" type="ORF">NBRC3188_2924</name>
</gene>